<evidence type="ECO:0000313" key="3">
    <source>
        <dbReference type="Proteomes" id="UP000026961"/>
    </source>
</evidence>
<feature type="compositionally biased region" description="Low complexity" evidence="1">
    <location>
        <begin position="388"/>
        <end position="401"/>
    </location>
</feature>
<feature type="region of interest" description="Disordered" evidence="1">
    <location>
        <begin position="99"/>
        <end position="160"/>
    </location>
</feature>
<dbReference type="Proteomes" id="UP000026961">
    <property type="component" value="Chromosome 9"/>
</dbReference>
<protein>
    <submittedName>
        <fullName evidence="2">Uncharacterized protein</fullName>
    </submittedName>
</protein>
<evidence type="ECO:0000313" key="2">
    <source>
        <dbReference type="EnsemblPlants" id="OGLUM09G05700.1"/>
    </source>
</evidence>
<accession>A0A0E0B176</accession>
<feature type="region of interest" description="Disordered" evidence="1">
    <location>
        <begin position="243"/>
        <end position="312"/>
    </location>
</feature>
<feature type="compositionally biased region" description="Pro residues" evidence="1">
    <location>
        <begin position="272"/>
        <end position="289"/>
    </location>
</feature>
<reference evidence="2" key="2">
    <citation type="submission" date="2018-05" db="EMBL/GenBank/DDBJ databases">
        <title>OgluRS3 (Oryza glumaepatula Reference Sequence Version 3).</title>
        <authorList>
            <person name="Zhang J."/>
            <person name="Kudrna D."/>
            <person name="Lee S."/>
            <person name="Talag J."/>
            <person name="Welchert J."/>
            <person name="Wing R.A."/>
        </authorList>
    </citation>
    <scope>NUCLEOTIDE SEQUENCE [LARGE SCALE GENOMIC DNA]</scope>
</reference>
<feature type="region of interest" description="Disordered" evidence="1">
    <location>
        <begin position="181"/>
        <end position="208"/>
    </location>
</feature>
<evidence type="ECO:0000256" key="1">
    <source>
        <dbReference type="SAM" id="MobiDB-lite"/>
    </source>
</evidence>
<organism evidence="2">
    <name type="scientific">Oryza glumipatula</name>
    <dbReference type="NCBI Taxonomy" id="40148"/>
    <lineage>
        <taxon>Eukaryota</taxon>
        <taxon>Viridiplantae</taxon>
        <taxon>Streptophyta</taxon>
        <taxon>Embryophyta</taxon>
        <taxon>Tracheophyta</taxon>
        <taxon>Spermatophyta</taxon>
        <taxon>Magnoliopsida</taxon>
        <taxon>Liliopsida</taxon>
        <taxon>Poales</taxon>
        <taxon>Poaceae</taxon>
        <taxon>BOP clade</taxon>
        <taxon>Oryzoideae</taxon>
        <taxon>Oryzeae</taxon>
        <taxon>Oryzinae</taxon>
        <taxon>Oryza</taxon>
    </lineage>
</organism>
<sequence>MEGSIPIGILGEGVAMDKNWRLFRKRFVSYVRRSKKNRTKALRWGPPPILPATPSQPYPLLLLTLLLHKKNFPSHERGGEKVVRRRSFLAAIFGDGWRHTHNDDVGGGGDDDPPRRSTSRLSSIVRRKRRPDADGAVESPQPPLDEAPNSPEGSSASSWWFPFPSPARQVGSTAAGTLAWAPAVTGSRNRRRQRERHALSPPLDSSARSHYLIPSARPLSPPLCESGDALHIHPNPWRRSLSSVAPLPPLHAGRLSPHRRRPRHSPTGAPLRAPPQPVTPLNVPRPFPPSSGSGDGALPPVSGGDGGSGALPSRQAAMVAPLLLPTAGSFSPRQAVAAAPLSRQIRWADGEVARSSALRPLEAAMVTMVRMSVVGCCGGGGDGARPVSPAASTPSTSGGLP</sequence>
<dbReference type="AlphaFoldDB" id="A0A0E0B176"/>
<reference evidence="2" key="1">
    <citation type="submission" date="2015-04" db="UniProtKB">
        <authorList>
            <consortium name="EnsemblPlants"/>
        </authorList>
    </citation>
    <scope>IDENTIFICATION</scope>
</reference>
<dbReference type="HOGENOM" id="CLU_687694_0_0_1"/>
<dbReference type="EnsemblPlants" id="OGLUM09G05700.1">
    <property type="protein sequence ID" value="OGLUM09G05700.1"/>
    <property type="gene ID" value="OGLUM09G05700"/>
</dbReference>
<proteinExistence type="predicted"/>
<dbReference type="Gramene" id="OGLUM09G05700.1">
    <property type="protein sequence ID" value="OGLUM09G05700.1"/>
    <property type="gene ID" value="OGLUM09G05700"/>
</dbReference>
<keyword evidence="3" id="KW-1185">Reference proteome</keyword>
<feature type="region of interest" description="Disordered" evidence="1">
    <location>
        <begin position="381"/>
        <end position="401"/>
    </location>
</feature>
<name>A0A0E0B176_9ORYZ</name>